<organism evidence="2">
    <name type="scientific">Kwoniella pini CBS 10737</name>
    <dbReference type="NCBI Taxonomy" id="1296096"/>
    <lineage>
        <taxon>Eukaryota</taxon>
        <taxon>Fungi</taxon>
        <taxon>Dikarya</taxon>
        <taxon>Basidiomycota</taxon>
        <taxon>Agaricomycotina</taxon>
        <taxon>Tremellomycetes</taxon>
        <taxon>Tremellales</taxon>
        <taxon>Cryptococcaceae</taxon>
        <taxon>Kwoniella</taxon>
    </lineage>
</organism>
<sequence length="180" mass="20108">MKALPDSLRIGTPSMNLSNDIYQKYSANSGGSHRPYRMNPPQSSFTPSLSLSPSSSDFNENEILDSESRKKSANMGSIWDILNKDRSKKEVRTSNNATTTHCSDPSEIEQARSEYSPSDINRISHGRTPSIASTASARFKRLEDHLKGLFDKLTSSFTRSHLQQSSFLTLDFDNNQNRTG</sequence>
<feature type="compositionally biased region" description="Low complexity" evidence="1">
    <location>
        <begin position="40"/>
        <end position="56"/>
    </location>
</feature>
<reference evidence="2" key="3">
    <citation type="submission" date="2016-07" db="EMBL/GenBank/DDBJ databases">
        <title>Evolution of pathogenesis and genome organization in the Tremellales.</title>
        <authorList>
            <person name="Cuomo C."/>
            <person name="Litvintseva A."/>
            <person name="Heitman J."/>
            <person name="Chen Y."/>
            <person name="Sun S."/>
            <person name="Springer D."/>
            <person name="Dromer F."/>
            <person name="Young S."/>
            <person name="Zeng Q."/>
            <person name="Chapman S."/>
            <person name="Gujja S."/>
            <person name="Saif S."/>
            <person name="Birren B."/>
        </authorList>
    </citation>
    <scope>NUCLEOTIDE SEQUENCE</scope>
    <source>
        <strain evidence="2">CBS 10737</strain>
    </source>
</reference>
<protein>
    <submittedName>
        <fullName evidence="2">Uncharacterized protein</fullName>
    </submittedName>
</protein>
<accession>A0A1B9HV82</accession>
<evidence type="ECO:0000313" key="2">
    <source>
        <dbReference type="EMBL" id="OCF47168.1"/>
    </source>
</evidence>
<dbReference type="EMBL" id="CP144520">
    <property type="protein sequence ID" value="WWC68044.1"/>
    <property type="molecule type" value="Genomic_DNA"/>
</dbReference>
<evidence type="ECO:0000313" key="3">
    <source>
        <dbReference type="EMBL" id="WWC68044.1"/>
    </source>
</evidence>
<dbReference type="Proteomes" id="UP000094020">
    <property type="component" value="Chromosome 2"/>
</dbReference>
<reference evidence="3" key="4">
    <citation type="submission" date="2024-02" db="EMBL/GenBank/DDBJ databases">
        <title>Comparative genomics of Cryptococcus and Kwoniella reveals pathogenesis evolution and contrasting modes of karyotype evolution via chromosome fusion or intercentromeric recombination.</title>
        <authorList>
            <person name="Coelho M.A."/>
            <person name="David-Palma M."/>
            <person name="Shea T."/>
            <person name="Bowers K."/>
            <person name="McGinley-Smith S."/>
            <person name="Mohammad A.W."/>
            <person name="Gnirke A."/>
            <person name="Yurkov A.M."/>
            <person name="Nowrousian M."/>
            <person name="Sun S."/>
            <person name="Cuomo C.A."/>
            <person name="Heitman J."/>
        </authorList>
    </citation>
    <scope>NUCLEOTIDE SEQUENCE</scope>
    <source>
        <strain evidence="3">CBS 10737</strain>
    </source>
</reference>
<reference evidence="3" key="2">
    <citation type="submission" date="2013-07" db="EMBL/GenBank/DDBJ databases">
        <authorList>
            <consortium name="The Broad Institute Genome Sequencing Platform"/>
            <person name="Cuomo C."/>
            <person name="Litvintseva A."/>
            <person name="Chen Y."/>
            <person name="Heitman J."/>
            <person name="Sun S."/>
            <person name="Springer D."/>
            <person name="Dromer F."/>
            <person name="Young S.K."/>
            <person name="Zeng Q."/>
            <person name="Gargeya S."/>
            <person name="Fitzgerald M."/>
            <person name="Abouelleil A."/>
            <person name="Alvarado L."/>
            <person name="Berlin A.M."/>
            <person name="Chapman S.B."/>
            <person name="Dewar J."/>
            <person name="Goldberg J."/>
            <person name="Griggs A."/>
            <person name="Gujja S."/>
            <person name="Hansen M."/>
            <person name="Howarth C."/>
            <person name="Imamovic A."/>
            <person name="Larimer J."/>
            <person name="McCowan C."/>
            <person name="Murphy C."/>
            <person name="Pearson M."/>
            <person name="Priest M."/>
            <person name="Roberts A."/>
            <person name="Saif S."/>
            <person name="Shea T."/>
            <person name="Sykes S."/>
            <person name="Wortman J."/>
            <person name="Nusbaum C."/>
            <person name="Birren B."/>
        </authorList>
    </citation>
    <scope>NUCLEOTIDE SEQUENCE</scope>
    <source>
        <strain evidence="3">CBS 10737</strain>
    </source>
</reference>
<evidence type="ECO:0000256" key="1">
    <source>
        <dbReference type="SAM" id="MobiDB-lite"/>
    </source>
</evidence>
<keyword evidence="4" id="KW-1185">Reference proteome</keyword>
<dbReference type="KEGG" id="kpin:30175315"/>
<gene>
    <name evidence="2" type="ORF">I206_06946</name>
    <name evidence="3" type="ORF">I206_101963</name>
</gene>
<dbReference type="EMBL" id="KV700117">
    <property type="protein sequence ID" value="OCF47168.1"/>
    <property type="molecule type" value="Genomic_DNA"/>
</dbReference>
<reference evidence="2" key="1">
    <citation type="submission" date="2013-07" db="EMBL/GenBank/DDBJ databases">
        <title>The Genome Sequence of Cryptococcus pinus CBS10737.</title>
        <authorList>
            <consortium name="The Broad Institute Genome Sequencing Platform"/>
            <person name="Cuomo C."/>
            <person name="Litvintseva A."/>
            <person name="Chen Y."/>
            <person name="Heitman J."/>
            <person name="Sun S."/>
            <person name="Springer D."/>
            <person name="Dromer F."/>
            <person name="Young S.K."/>
            <person name="Zeng Q."/>
            <person name="Gargeya S."/>
            <person name="Fitzgerald M."/>
            <person name="Abouelleil A."/>
            <person name="Alvarado L."/>
            <person name="Berlin A.M."/>
            <person name="Chapman S.B."/>
            <person name="Dewar J."/>
            <person name="Goldberg J."/>
            <person name="Griggs A."/>
            <person name="Gujja S."/>
            <person name="Hansen M."/>
            <person name="Howarth C."/>
            <person name="Imamovic A."/>
            <person name="Larimer J."/>
            <person name="McCowan C."/>
            <person name="Murphy C."/>
            <person name="Pearson M."/>
            <person name="Priest M."/>
            <person name="Roberts A."/>
            <person name="Saif S."/>
            <person name="Shea T."/>
            <person name="Sykes S."/>
            <person name="Wortman J."/>
            <person name="Nusbaum C."/>
            <person name="Birren B."/>
        </authorList>
    </citation>
    <scope>NUCLEOTIDE SEQUENCE [LARGE SCALE GENOMIC DNA]</scope>
    <source>
        <strain evidence="2">CBS 10737</strain>
    </source>
</reference>
<evidence type="ECO:0000313" key="4">
    <source>
        <dbReference type="Proteomes" id="UP000094020"/>
    </source>
</evidence>
<dbReference type="AlphaFoldDB" id="A0A1B9HV82"/>
<feature type="compositionally biased region" description="Polar residues" evidence="1">
    <location>
        <begin position="93"/>
        <end position="103"/>
    </location>
</feature>
<feature type="region of interest" description="Disordered" evidence="1">
    <location>
        <begin position="25"/>
        <end position="72"/>
    </location>
</feature>
<name>A0A1B9HV82_9TREE</name>
<dbReference type="GeneID" id="30175315"/>
<proteinExistence type="predicted"/>
<dbReference type="RefSeq" id="XP_019008387.1">
    <property type="nucleotide sequence ID" value="XM_019158641.1"/>
</dbReference>
<feature type="region of interest" description="Disordered" evidence="1">
    <location>
        <begin position="87"/>
        <end position="132"/>
    </location>
</feature>